<feature type="compositionally biased region" description="Basic residues" evidence="1">
    <location>
        <begin position="74"/>
        <end position="83"/>
    </location>
</feature>
<dbReference type="Proteomes" id="UP000076154">
    <property type="component" value="Unassembled WGS sequence"/>
</dbReference>
<proteinExistence type="predicted"/>
<sequence>MTLTNRPSYVAPQLQGTYYSSQFELLTRFVQQLRGVKSLLPSSFLSVLTMLCEFLSAVQRRPRPGRSEPSIARHVPRSGHRPHSRDIRLCLTVTERARWTGNTVSNNVLNGGGRTLPPVS</sequence>
<gene>
    <name evidence="2" type="ORF">Hypma_002306</name>
</gene>
<evidence type="ECO:0000256" key="1">
    <source>
        <dbReference type="SAM" id="MobiDB-lite"/>
    </source>
</evidence>
<dbReference type="EMBL" id="LUEZ02000013">
    <property type="protein sequence ID" value="RDB27854.1"/>
    <property type="molecule type" value="Genomic_DNA"/>
</dbReference>
<feature type="region of interest" description="Disordered" evidence="1">
    <location>
        <begin position="61"/>
        <end position="86"/>
    </location>
</feature>
<organism evidence="2 3">
    <name type="scientific">Hypsizygus marmoreus</name>
    <name type="common">White beech mushroom</name>
    <name type="synonym">Agaricus marmoreus</name>
    <dbReference type="NCBI Taxonomy" id="39966"/>
    <lineage>
        <taxon>Eukaryota</taxon>
        <taxon>Fungi</taxon>
        <taxon>Dikarya</taxon>
        <taxon>Basidiomycota</taxon>
        <taxon>Agaricomycotina</taxon>
        <taxon>Agaricomycetes</taxon>
        <taxon>Agaricomycetidae</taxon>
        <taxon>Agaricales</taxon>
        <taxon>Tricholomatineae</taxon>
        <taxon>Lyophyllaceae</taxon>
        <taxon>Hypsizygus</taxon>
    </lineage>
</organism>
<evidence type="ECO:0000313" key="3">
    <source>
        <dbReference type="Proteomes" id="UP000076154"/>
    </source>
</evidence>
<accession>A0A369K7T3</accession>
<name>A0A369K7T3_HYPMA</name>
<comment type="caution">
    <text evidence="2">The sequence shown here is derived from an EMBL/GenBank/DDBJ whole genome shotgun (WGS) entry which is preliminary data.</text>
</comment>
<reference evidence="2" key="1">
    <citation type="submission" date="2018-04" db="EMBL/GenBank/DDBJ databases">
        <title>Whole genome sequencing of Hypsizygus marmoreus.</title>
        <authorList>
            <person name="Choi I.-G."/>
            <person name="Min B."/>
            <person name="Kim J.-G."/>
            <person name="Kim S."/>
            <person name="Oh Y.-L."/>
            <person name="Kong W.-S."/>
            <person name="Park H."/>
            <person name="Jeong J."/>
            <person name="Song E.-S."/>
        </authorList>
    </citation>
    <scope>NUCLEOTIDE SEQUENCE [LARGE SCALE GENOMIC DNA]</scope>
    <source>
        <strain evidence="2">51987-8</strain>
    </source>
</reference>
<dbReference type="AlphaFoldDB" id="A0A369K7T3"/>
<keyword evidence="3" id="KW-1185">Reference proteome</keyword>
<evidence type="ECO:0000313" key="2">
    <source>
        <dbReference type="EMBL" id="RDB27854.1"/>
    </source>
</evidence>
<protein>
    <submittedName>
        <fullName evidence="2">Uncharacterized protein</fullName>
    </submittedName>
</protein>
<dbReference type="InParanoid" id="A0A369K7T3"/>